<organism evidence="2 3">
    <name type="scientific">Spirosoma rhododendri</name>
    <dbReference type="NCBI Taxonomy" id="2728024"/>
    <lineage>
        <taxon>Bacteria</taxon>
        <taxon>Pseudomonadati</taxon>
        <taxon>Bacteroidota</taxon>
        <taxon>Cytophagia</taxon>
        <taxon>Cytophagales</taxon>
        <taxon>Cytophagaceae</taxon>
        <taxon>Spirosoma</taxon>
    </lineage>
</organism>
<keyword evidence="3" id="KW-1185">Reference proteome</keyword>
<dbReference type="KEGG" id="srho:HH216_06390"/>
<reference evidence="2 3" key="1">
    <citation type="submission" date="2020-04" db="EMBL/GenBank/DDBJ databases">
        <title>Genome sequencing of novel species.</title>
        <authorList>
            <person name="Heo J."/>
            <person name="Kim S.-J."/>
            <person name="Kim J.-S."/>
            <person name="Hong S.-B."/>
            <person name="Kwon S.-W."/>
        </authorList>
    </citation>
    <scope>NUCLEOTIDE SEQUENCE [LARGE SCALE GENOMIC DNA]</scope>
    <source>
        <strain evidence="2 3">CJU-R4</strain>
    </source>
</reference>
<gene>
    <name evidence="2" type="ORF">HH216_06390</name>
</gene>
<proteinExistence type="predicted"/>
<dbReference type="RefSeq" id="WP_169550032.1">
    <property type="nucleotide sequence ID" value="NZ_CP051677.1"/>
</dbReference>
<name>A0A7L5DNN5_9BACT</name>
<evidence type="ECO:0000313" key="2">
    <source>
        <dbReference type="EMBL" id="QJD78088.1"/>
    </source>
</evidence>
<evidence type="ECO:0000259" key="1">
    <source>
        <dbReference type="Pfam" id="PF13568"/>
    </source>
</evidence>
<evidence type="ECO:0000313" key="3">
    <source>
        <dbReference type="Proteomes" id="UP000501128"/>
    </source>
</evidence>
<dbReference type="InterPro" id="IPR025665">
    <property type="entry name" value="Beta-barrel_OMP_2"/>
</dbReference>
<dbReference type="EMBL" id="CP051677">
    <property type="protein sequence ID" value="QJD78088.1"/>
    <property type="molecule type" value="Genomic_DNA"/>
</dbReference>
<sequence length="213" mass="23133">MKKLLFGILILVFASTLSIAQMRVGLVGGGQLASLPYKTPYYTFDGPNTLAFHAGLTADIAVSRHWSIRPQLLYSGKGGQYTLNGNPEIGPVVERSHKINYLEVPVQLAYSLKAGPGRALVGAGPYIGYALSGKDNIILDGQGSPTDIEFGSETNQTRRIDYGLRVSTGYDLTSGLGLSFFYARGLANIENSRSYISKNKVYGVSMHFLFGRR</sequence>
<dbReference type="Pfam" id="PF13568">
    <property type="entry name" value="OMP_b-brl_2"/>
    <property type="match status" value="1"/>
</dbReference>
<accession>A0A7L5DNN5</accession>
<feature type="domain" description="Outer membrane protein beta-barrel" evidence="1">
    <location>
        <begin position="49"/>
        <end position="189"/>
    </location>
</feature>
<dbReference type="AlphaFoldDB" id="A0A7L5DNN5"/>
<protein>
    <submittedName>
        <fullName evidence="2">PorT family protein</fullName>
    </submittedName>
</protein>
<dbReference type="Proteomes" id="UP000501128">
    <property type="component" value="Chromosome"/>
</dbReference>